<keyword evidence="3" id="KW-0012">Acyltransferase</keyword>
<evidence type="ECO:0000313" key="4">
    <source>
        <dbReference type="Proteomes" id="UP000628448"/>
    </source>
</evidence>
<feature type="transmembrane region" description="Helical" evidence="1">
    <location>
        <begin position="114"/>
        <end position="137"/>
    </location>
</feature>
<protein>
    <submittedName>
        <fullName evidence="3">Acyltransferase</fullName>
    </submittedName>
</protein>
<keyword evidence="1" id="KW-0472">Membrane</keyword>
<reference evidence="3" key="1">
    <citation type="submission" date="2020-11" db="EMBL/GenBank/DDBJ databases">
        <title>Bacterial whole genome sequence for Panacibacter sp. DH6.</title>
        <authorList>
            <person name="Le V."/>
            <person name="Ko S."/>
            <person name="Ahn C.-Y."/>
            <person name="Oh H.-M."/>
        </authorList>
    </citation>
    <scope>NUCLEOTIDE SEQUENCE</scope>
    <source>
        <strain evidence="3">DH6</strain>
    </source>
</reference>
<accession>A0A931E9L9</accession>
<feature type="transmembrane region" description="Helical" evidence="1">
    <location>
        <begin position="21"/>
        <end position="40"/>
    </location>
</feature>
<feature type="transmembrane region" description="Helical" evidence="1">
    <location>
        <begin position="144"/>
        <end position="162"/>
    </location>
</feature>
<dbReference type="Proteomes" id="UP000628448">
    <property type="component" value="Unassembled WGS sequence"/>
</dbReference>
<dbReference type="PANTHER" id="PTHR37312:SF1">
    <property type="entry name" value="MEMBRANE-BOUND ACYLTRANSFERASE YKRP-RELATED"/>
    <property type="match status" value="1"/>
</dbReference>
<feature type="domain" description="Acyltransferase 3" evidence="2">
    <location>
        <begin position="21"/>
        <end position="317"/>
    </location>
</feature>
<dbReference type="GO" id="GO:0016747">
    <property type="term" value="F:acyltransferase activity, transferring groups other than amino-acyl groups"/>
    <property type="evidence" value="ECO:0007669"/>
    <property type="project" value="InterPro"/>
</dbReference>
<dbReference type="InterPro" id="IPR052734">
    <property type="entry name" value="Nod_factor_acetyltransferase"/>
</dbReference>
<evidence type="ECO:0000259" key="2">
    <source>
        <dbReference type="Pfam" id="PF01757"/>
    </source>
</evidence>
<proteinExistence type="predicted"/>
<keyword evidence="4" id="KW-1185">Reference proteome</keyword>
<dbReference type="InterPro" id="IPR002656">
    <property type="entry name" value="Acyl_transf_3_dom"/>
</dbReference>
<keyword evidence="3" id="KW-0808">Transferase</keyword>
<evidence type="ECO:0000313" key="3">
    <source>
        <dbReference type="EMBL" id="MBG9376704.1"/>
    </source>
</evidence>
<sequence>MYKYIKQLYAVQGSGIGKVYPGLNAAKGTLILLVIFTHSLPDGMLLYFNYFFHMPVFLAVSGYLLKASAFKYGLRSYLKRLTQRLFIPWLIASLLYLPFSLRGRSLYELTPTDLLYPFFHLWYVPAYFMGAMLCYVVTRFKIPVKPLVFLTGCITICWYIFYRDNQLPVSEQPLYWFGEKRLYAYLFFFLTGFSLRNELVKFFPHPLFLLATIVIAFTSIVVFVYSHVPDLATVIPYMIFNSSLVLFLLIYAAPQNWFQNKLILLTNKQSLGIYLYHPMIIFIIYRIIGDPEKKHATNLQGFGVGLLTLATILTLVWLIQKWSFTNRYLLGIVKETKEPVLKVVNIATT</sequence>
<keyword evidence="1" id="KW-0812">Transmembrane</keyword>
<feature type="transmembrane region" description="Helical" evidence="1">
    <location>
        <begin position="207"/>
        <end position="228"/>
    </location>
</feature>
<feature type="transmembrane region" description="Helical" evidence="1">
    <location>
        <begin position="46"/>
        <end position="65"/>
    </location>
</feature>
<dbReference type="EMBL" id="JADWYR010000001">
    <property type="protein sequence ID" value="MBG9376704.1"/>
    <property type="molecule type" value="Genomic_DNA"/>
</dbReference>
<dbReference type="AlphaFoldDB" id="A0A931E9L9"/>
<feature type="transmembrane region" description="Helical" evidence="1">
    <location>
        <begin position="85"/>
        <end position="102"/>
    </location>
</feature>
<name>A0A931E9L9_9BACT</name>
<dbReference type="Pfam" id="PF01757">
    <property type="entry name" value="Acyl_transf_3"/>
    <property type="match status" value="1"/>
</dbReference>
<gene>
    <name evidence="3" type="ORF">I5907_10685</name>
</gene>
<evidence type="ECO:0000256" key="1">
    <source>
        <dbReference type="SAM" id="Phobius"/>
    </source>
</evidence>
<feature type="transmembrane region" description="Helical" evidence="1">
    <location>
        <begin position="182"/>
        <end position="200"/>
    </location>
</feature>
<feature type="transmembrane region" description="Helical" evidence="1">
    <location>
        <begin position="234"/>
        <end position="251"/>
    </location>
</feature>
<feature type="transmembrane region" description="Helical" evidence="1">
    <location>
        <begin position="271"/>
        <end position="288"/>
    </location>
</feature>
<comment type="caution">
    <text evidence="3">The sequence shown here is derived from an EMBL/GenBank/DDBJ whole genome shotgun (WGS) entry which is preliminary data.</text>
</comment>
<keyword evidence="1" id="KW-1133">Transmembrane helix</keyword>
<organism evidence="3 4">
    <name type="scientific">Panacibacter microcysteis</name>
    <dbReference type="NCBI Taxonomy" id="2793269"/>
    <lineage>
        <taxon>Bacteria</taxon>
        <taxon>Pseudomonadati</taxon>
        <taxon>Bacteroidota</taxon>
        <taxon>Chitinophagia</taxon>
        <taxon>Chitinophagales</taxon>
        <taxon>Chitinophagaceae</taxon>
        <taxon>Panacibacter</taxon>
    </lineage>
</organism>
<feature type="transmembrane region" description="Helical" evidence="1">
    <location>
        <begin position="300"/>
        <end position="319"/>
    </location>
</feature>
<dbReference type="RefSeq" id="WP_196990705.1">
    <property type="nucleotide sequence ID" value="NZ_JADWYR010000001.1"/>
</dbReference>
<dbReference type="PANTHER" id="PTHR37312">
    <property type="entry name" value="MEMBRANE-BOUND ACYLTRANSFERASE YKRP-RELATED"/>
    <property type="match status" value="1"/>
</dbReference>